<protein>
    <submittedName>
        <fullName evidence="1">Uncharacterized protein</fullName>
    </submittedName>
</protein>
<organism evidence="1">
    <name type="scientific">marine sediment metagenome</name>
    <dbReference type="NCBI Taxonomy" id="412755"/>
    <lineage>
        <taxon>unclassified sequences</taxon>
        <taxon>metagenomes</taxon>
        <taxon>ecological metagenomes</taxon>
    </lineage>
</organism>
<comment type="caution">
    <text evidence="1">The sequence shown here is derived from an EMBL/GenBank/DDBJ whole genome shotgun (WGS) entry which is preliminary data.</text>
</comment>
<gene>
    <name evidence="1" type="ORF">LCGC14_0414580</name>
</gene>
<name>A0A0F9W1W5_9ZZZZ</name>
<dbReference type="AlphaFoldDB" id="A0A0F9W1W5"/>
<reference evidence="1" key="1">
    <citation type="journal article" date="2015" name="Nature">
        <title>Complex archaea that bridge the gap between prokaryotes and eukaryotes.</title>
        <authorList>
            <person name="Spang A."/>
            <person name="Saw J.H."/>
            <person name="Jorgensen S.L."/>
            <person name="Zaremba-Niedzwiedzka K."/>
            <person name="Martijn J."/>
            <person name="Lind A.E."/>
            <person name="van Eijk R."/>
            <person name="Schleper C."/>
            <person name="Guy L."/>
            <person name="Ettema T.J."/>
        </authorList>
    </citation>
    <scope>NUCLEOTIDE SEQUENCE</scope>
</reference>
<evidence type="ECO:0000313" key="1">
    <source>
        <dbReference type="EMBL" id="KKN72063.1"/>
    </source>
</evidence>
<dbReference type="EMBL" id="LAZR01000370">
    <property type="protein sequence ID" value="KKN72063.1"/>
    <property type="molecule type" value="Genomic_DNA"/>
</dbReference>
<proteinExistence type="predicted"/>
<sequence>MGENLHRKKLFGGLQTAEEYHSEHAFPPNARCQGCKTRGVTTRIIVYYPVDEVKKRDPAFAAISEVSPQKFLALLMQTKSGPMVRISTVYACKQCTPTIEKAAAKGPSWALVDINRGPGPDKAVAGPGS</sequence>
<accession>A0A0F9W1W5</accession>